<evidence type="ECO:0000313" key="1">
    <source>
        <dbReference type="EMBL" id="KAJ1120631.1"/>
    </source>
</evidence>
<gene>
    <name evidence="1" type="ORF">NDU88_008793</name>
</gene>
<dbReference type="Proteomes" id="UP001066276">
    <property type="component" value="Chromosome 8"/>
</dbReference>
<organism evidence="1 2">
    <name type="scientific">Pleurodeles waltl</name>
    <name type="common">Iberian ribbed newt</name>
    <dbReference type="NCBI Taxonomy" id="8319"/>
    <lineage>
        <taxon>Eukaryota</taxon>
        <taxon>Metazoa</taxon>
        <taxon>Chordata</taxon>
        <taxon>Craniata</taxon>
        <taxon>Vertebrata</taxon>
        <taxon>Euteleostomi</taxon>
        <taxon>Amphibia</taxon>
        <taxon>Batrachia</taxon>
        <taxon>Caudata</taxon>
        <taxon>Salamandroidea</taxon>
        <taxon>Salamandridae</taxon>
        <taxon>Pleurodelinae</taxon>
        <taxon>Pleurodeles</taxon>
    </lineage>
</organism>
<dbReference type="AlphaFoldDB" id="A0AAV7NXL4"/>
<dbReference type="InterPro" id="IPR004244">
    <property type="entry name" value="Transposase_22"/>
</dbReference>
<sequence length="325" mass="36322">MPNDKTAGKHSRQLLFSEAIAQPKTMAAQMVPQGHISPLVDSPPLEATDRILQEIASVGRRLEVMDLKITDLTLASSSIRADIAGFRETVTNLDQRLSTVEDHVAAMPDQEEELRSLRVKLTDLEDRSRRDNVRFFGILEQKEGSDIKAFLSSLLTDHFGIEFSPPPEFQRVHRIAPPHKASANKPHPIIACFLRHEQARQFISTAKTRRPVSLDGHEIRVAADFSRITNDRRRAFLALRPQLRSMDIKYGLFELAQNKSLCGELAAPAARVAGTAQAARRSLHNPKDHSPGAAPHPEHEIGCFSCLFCVLRVPSVGFWVWDPLD</sequence>
<keyword evidence="2" id="KW-1185">Reference proteome</keyword>
<name>A0AAV7NXL4_PLEWA</name>
<reference evidence="1" key="1">
    <citation type="journal article" date="2022" name="bioRxiv">
        <title>Sequencing and chromosome-scale assembly of the giantPleurodeles waltlgenome.</title>
        <authorList>
            <person name="Brown T."/>
            <person name="Elewa A."/>
            <person name="Iarovenko S."/>
            <person name="Subramanian E."/>
            <person name="Araus A.J."/>
            <person name="Petzold A."/>
            <person name="Susuki M."/>
            <person name="Suzuki K.-i.T."/>
            <person name="Hayashi T."/>
            <person name="Toyoda A."/>
            <person name="Oliveira C."/>
            <person name="Osipova E."/>
            <person name="Leigh N.D."/>
            <person name="Simon A."/>
            <person name="Yun M.H."/>
        </authorList>
    </citation>
    <scope>NUCLEOTIDE SEQUENCE</scope>
    <source>
        <strain evidence="1">20211129_DDA</strain>
        <tissue evidence="1">Liver</tissue>
    </source>
</reference>
<dbReference type="Gene3D" id="3.30.70.1820">
    <property type="entry name" value="L1 transposable element, RRM domain"/>
    <property type="match status" value="1"/>
</dbReference>
<dbReference type="EMBL" id="JANPWB010000012">
    <property type="protein sequence ID" value="KAJ1120631.1"/>
    <property type="molecule type" value="Genomic_DNA"/>
</dbReference>
<comment type="caution">
    <text evidence="1">The sequence shown here is derived from an EMBL/GenBank/DDBJ whole genome shotgun (WGS) entry which is preliminary data.</text>
</comment>
<accession>A0AAV7NXL4</accession>
<proteinExistence type="predicted"/>
<dbReference type="PANTHER" id="PTHR11505">
    <property type="entry name" value="L1 TRANSPOSABLE ELEMENT-RELATED"/>
    <property type="match status" value="1"/>
</dbReference>
<evidence type="ECO:0000313" key="2">
    <source>
        <dbReference type="Proteomes" id="UP001066276"/>
    </source>
</evidence>
<protein>
    <recommendedName>
        <fullName evidence="3">L1 transposable element RRM domain-containing protein</fullName>
    </recommendedName>
</protein>
<evidence type="ECO:0008006" key="3">
    <source>
        <dbReference type="Google" id="ProtNLM"/>
    </source>
</evidence>